<dbReference type="Proteomes" id="UP001432166">
    <property type="component" value="Chromosome"/>
</dbReference>
<keyword evidence="1" id="KW-0472">Membrane</keyword>
<feature type="transmembrane region" description="Helical" evidence="1">
    <location>
        <begin position="73"/>
        <end position="94"/>
    </location>
</feature>
<feature type="transmembrane region" description="Helical" evidence="1">
    <location>
        <begin position="106"/>
        <end position="127"/>
    </location>
</feature>
<name>A0ABZ1JL01_9ACTN</name>
<gene>
    <name evidence="2" type="ORF">OG288_29320</name>
</gene>
<protein>
    <submittedName>
        <fullName evidence="2">Uncharacterized protein</fullName>
    </submittedName>
</protein>
<reference evidence="2" key="1">
    <citation type="submission" date="2022-10" db="EMBL/GenBank/DDBJ databases">
        <title>The complete genomes of actinobacterial strains from the NBC collection.</title>
        <authorList>
            <person name="Joergensen T.S."/>
            <person name="Alvarez Arevalo M."/>
            <person name="Sterndorff E.B."/>
            <person name="Faurdal D."/>
            <person name="Vuksanovic O."/>
            <person name="Mourched A.-S."/>
            <person name="Charusanti P."/>
            <person name="Shaw S."/>
            <person name="Blin K."/>
            <person name="Weber T."/>
        </authorList>
    </citation>
    <scope>NUCLEOTIDE SEQUENCE</scope>
    <source>
        <strain evidence="2">NBC_00189</strain>
    </source>
</reference>
<keyword evidence="3" id="KW-1185">Reference proteome</keyword>
<evidence type="ECO:0000256" key="1">
    <source>
        <dbReference type="SAM" id="Phobius"/>
    </source>
</evidence>
<proteinExistence type="predicted"/>
<evidence type="ECO:0000313" key="3">
    <source>
        <dbReference type="Proteomes" id="UP001432166"/>
    </source>
</evidence>
<organism evidence="2 3">
    <name type="scientific">Streptomyces tauricus</name>
    <dbReference type="NCBI Taxonomy" id="68274"/>
    <lineage>
        <taxon>Bacteria</taxon>
        <taxon>Bacillati</taxon>
        <taxon>Actinomycetota</taxon>
        <taxon>Actinomycetes</taxon>
        <taxon>Kitasatosporales</taxon>
        <taxon>Streptomycetaceae</taxon>
        <taxon>Streptomyces</taxon>
        <taxon>Streptomyces aurantiacus group</taxon>
    </lineage>
</organism>
<dbReference type="EMBL" id="CP108133">
    <property type="protein sequence ID" value="WTP52045.1"/>
    <property type="molecule type" value="Genomic_DNA"/>
</dbReference>
<sequence length="131" mass="13660">MAWLISLMLAVGVSGAQTWLKLVSREPPPGKKHALTIDDAVFWIDWTVAAVVALCGSLIAASLEHKPIATMTVVVALGAILVGMTIMPFGVRLICYDGSGGIKGWVHVVCANAFGLIVLMSAVAAGVKIYG</sequence>
<dbReference type="RefSeq" id="WP_328938644.1">
    <property type="nucleotide sequence ID" value="NZ_CP108133.1"/>
</dbReference>
<keyword evidence="1" id="KW-1133">Transmembrane helix</keyword>
<keyword evidence="1" id="KW-0812">Transmembrane</keyword>
<feature type="transmembrane region" description="Helical" evidence="1">
    <location>
        <begin position="40"/>
        <end position="61"/>
    </location>
</feature>
<evidence type="ECO:0000313" key="2">
    <source>
        <dbReference type="EMBL" id="WTP52045.1"/>
    </source>
</evidence>
<accession>A0ABZ1JL01</accession>